<evidence type="ECO:0000259" key="11">
    <source>
        <dbReference type="Pfam" id="PF07569"/>
    </source>
</evidence>
<dbReference type="GO" id="GO:0000785">
    <property type="term" value="C:chromatin"/>
    <property type="evidence" value="ECO:0007669"/>
    <property type="project" value="TreeGrafter"/>
</dbReference>
<keyword evidence="10" id="KW-0678">Repressor</keyword>
<keyword evidence="6 10" id="KW-0805">Transcription regulation</keyword>
<keyword evidence="4 10" id="KW-0677">Repeat</keyword>
<dbReference type="Gene3D" id="2.130.10.10">
    <property type="entry name" value="YVTN repeat-like/Quinoprotein amine dehydrogenase"/>
    <property type="match status" value="3"/>
</dbReference>
<sequence length="888" mass="96493">MLIEKPDEVKHLNAAGHAYGIYGIDAHPSELKFATAGGDNCVKIWSLEPIPEKEGPGCDLLATLTWHEKAVNCVRWSHSGRYLASGSDDHQVLLYELQDGPPAPIPFGSNQVPNKEKWVRCSMLKSHTMDVQDLAWSPDDRMLATCSIDNSILIWSMDHLSSVMTHPMQHLSGHQGWVKGVAWDPVGKYLSSAGEDKCIIMWRVDTWEVEEKISGPFEQGTTTSHFRRLSWAPDGSLVCGTHAFKSKQNVAALIERKTWRNDVNFVGHRGVVTSARFNPRLLAKTANKEFACCALGGDDCTVSVWLADVARPLAVVKDCFDASVTDLSWSYDGHTLLCASLDGSICFFQFTPDELGNPISRQQQSRLLQQRYGSLAGQTAGCTLVENPLQLELEGQQKQLSLDKLAKRLTPSNGKAVTPLADAAPANNTFTLVARPKPKAQDVPSAKPAASTTATVLTARPKFKKPQDSSKLLSTTGVATAHPLSKPSVLPAGDNEAALTPPIKRKRVVDQPAQATTSSSSTTNLFVIPQEGVAMAHQMAEIPGRPMFSVQIKSTDKVIECKVVDDEVVHTSIVCIDGGSVLWMDRIPGQASCATGNQSFCAVGTTDGHLYILSPLGRRLFPCIALGYPFAALECHAGAAPYVLVILTNGDVKTWTIQAKKLVVAASLCGMTTTKSTLIRAMVTSTGQPIVTLAVGGTTGSLLHSFAYDVAMKCWMRVADDSFSSSDFHTHLPSDAIVTADIPVGTLRRLQNASTHTRSAKSMLAGMSNSIQQHHITRTHLEHQVAASLALRSSTEYMHWLKVYARHLSHDGDVLRLEEICQELLGPMSATTSTDSWTSSVLDVPKRELLQTVVLPQMATNRVLQRIVHKYQLLLDEVTSSHGSGVHA</sequence>
<dbReference type="STRING" id="157072.A0A024UQU8"/>
<dbReference type="PANTHER" id="PTHR13831:SF0">
    <property type="entry name" value="PROTEIN HIRA"/>
    <property type="match status" value="1"/>
</dbReference>
<dbReference type="GeneID" id="20078383"/>
<dbReference type="SUPFAM" id="SSF50978">
    <property type="entry name" value="WD40 repeat-like"/>
    <property type="match status" value="1"/>
</dbReference>
<evidence type="ECO:0000256" key="10">
    <source>
        <dbReference type="RuleBase" id="RU364014"/>
    </source>
</evidence>
<dbReference type="eggNOG" id="KOG0973">
    <property type="taxonomic scope" value="Eukaryota"/>
</dbReference>
<evidence type="ECO:0000256" key="1">
    <source>
        <dbReference type="ARBA" id="ARBA00004123"/>
    </source>
</evidence>
<dbReference type="InterPro" id="IPR001680">
    <property type="entry name" value="WD40_rpt"/>
</dbReference>
<dbReference type="InterPro" id="IPR011494">
    <property type="entry name" value="HIRA-like_C"/>
</dbReference>
<dbReference type="InterPro" id="IPR015943">
    <property type="entry name" value="WD40/YVTN_repeat-like_dom_sf"/>
</dbReference>
<dbReference type="Pfam" id="PF24105">
    <property type="entry name" value="Beta-prop_CAF1B_HIR1"/>
    <property type="match status" value="1"/>
</dbReference>
<keyword evidence="3 9" id="KW-0853">WD repeat</keyword>
<reference evidence="13" key="1">
    <citation type="submission" date="2013-12" db="EMBL/GenBank/DDBJ databases">
        <title>The Genome Sequence of Aphanomyces invadans NJM9701.</title>
        <authorList>
            <consortium name="The Broad Institute Genomics Platform"/>
            <person name="Russ C."/>
            <person name="Tyler B."/>
            <person name="van West P."/>
            <person name="Dieguez-Uribeondo J."/>
            <person name="Young S.K."/>
            <person name="Zeng Q."/>
            <person name="Gargeya S."/>
            <person name="Fitzgerald M."/>
            <person name="Abouelleil A."/>
            <person name="Alvarado L."/>
            <person name="Chapman S.B."/>
            <person name="Gainer-Dewar J."/>
            <person name="Goldberg J."/>
            <person name="Griggs A."/>
            <person name="Gujja S."/>
            <person name="Hansen M."/>
            <person name="Howarth C."/>
            <person name="Imamovic A."/>
            <person name="Ireland A."/>
            <person name="Larimer J."/>
            <person name="McCowan C."/>
            <person name="Murphy C."/>
            <person name="Pearson M."/>
            <person name="Poon T.W."/>
            <person name="Priest M."/>
            <person name="Roberts A."/>
            <person name="Saif S."/>
            <person name="Shea T."/>
            <person name="Sykes S."/>
            <person name="Wortman J."/>
            <person name="Nusbaum C."/>
            <person name="Birren B."/>
        </authorList>
    </citation>
    <scope>NUCLEOTIDE SEQUENCE [LARGE SCALE GENOMIC DNA]</scope>
    <source>
        <strain evidence="13">NJM9701</strain>
    </source>
</reference>
<dbReference type="OrthoDB" id="1741719at2759"/>
<keyword evidence="7 10" id="KW-0804">Transcription</keyword>
<dbReference type="InterPro" id="IPR011044">
    <property type="entry name" value="Quino_amine_DH_bsu"/>
</dbReference>
<gene>
    <name evidence="13" type="ORF">H310_01333</name>
</gene>
<dbReference type="PROSITE" id="PS50294">
    <property type="entry name" value="WD_REPEATS_REGION"/>
    <property type="match status" value="4"/>
</dbReference>
<organism evidence="13">
    <name type="scientific">Aphanomyces invadans</name>
    <dbReference type="NCBI Taxonomy" id="157072"/>
    <lineage>
        <taxon>Eukaryota</taxon>
        <taxon>Sar</taxon>
        <taxon>Stramenopiles</taxon>
        <taxon>Oomycota</taxon>
        <taxon>Saprolegniomycetes</taxon>
        <taxon>Saprolegniales</taxon>
        <taxon>Verrucalvaceae</taxon>
        <taxon>Aphanomyces</taxon>
    </lineage>
</organism>
<dbReference type="SMART" id="SM00320">
    <property type="entry name" value="WD40"/>
    <property type="match status" value="6"/>
</dbReference>
<keyword evidence="5 10" id="KW-0156">Chromatin regulator</keyword>
<keyword evidence="8 10" id="KW-0539">Nucleus</keyword>
<dbReference type="CDD" id="cd00200">
    <property type="entry name" value="WD40"/>
    <property type="match status" value="1"/>
</dbReference>
<feature type="repeat" description="WD" evidence="9">
    <location>
        <begin position="171"/>
        <end position="212"/>
    </location>
</feature>
<comment type="similarity">
    <text evidence="2 10">Belongs to the WD repeat HIR1 family.</text>
</comment>
<dbReference type="VEuPathDB" id="FungiDB:H310_01333"/>
<dbReference type="InterPro" id="IPR055410">
    <property type="entry name" value="Beta-prop_CAF1B_HIR1"/>
</dbReference>
<dbReference type="GO" id="GO:0005634">
    <property type="term" value="C:nucleus"/>
    <property type="evidence" value="ECO:0007669"/>
    <property type="project" value="UniProtKB-SubCell"/>
</dbReference>
<evidence type="ECO:0000256" key="7">
    <source>
        <dbReference type="ARBA" id="ARBA00023163"/>
    </source>
</evidence>
<dbReference type="AlphaFoldDB" id="A0A024UQU8"/>
<feature type="domain" description="Protein HIRA-like C-terminal" evidence="11">
    <location>
        <begin position="617"/>
        <end position="824"/>
    </location>
</feature>
<accession>A0A024UQU8</accession>
<feature type="repeat" description="WD" evidence="9">
    <location>
        <begin position="64"/>
        <end position="100"/>
    </location>
</feature>
<feature type="repeat" description="WD" evidence="9">
    <location>
        <begin position="124"/>
        <end position="165"/>
    </location>
</feature>
<dbReference type="GO" id="GO:0006338">
    <property type="term" value="P:chromatin remodeling"/>
    <property type="evidence" value="ECO:0007669"/>
    <property type="project" value="InterPro"/>
</dbReference>
<evidence type="ECO:0000256" key="3">
    <source>
        <dbReference type="ARBA" id="ARBA00022574"/>
    </source>
</evidence>
<evidence type="ECO:0000256" key="5">
    <source>
        <dbReference type="ARBA" id="ARBA00022853"/>
    </source>
</evidence>
<dbReference type="GO" id="GO:0000417">
    <property type="term" value="C:HIR complex"/>
    <property type="evidence" value="ECO:0007669"/>
    <property type="project" value="TreeGrafter"/>
</dbReference>
<dbReference type="InterPro" id="IPR036322">
    <property type="entry name" value="WD40_repeat_dom_sf"/>
</dbReference>
<dbReference type="EMBL" id="KI913953">
    <property type="protein sequence ID" value="ETW08826.1"/>
    <property type="molecule type" value="Genomic_DNA"/>
</dbReference>
<dbReference type="GO" id="GO:0006355">
    <property type="term" value="P:regulation of DNA-templated transcription"/>
    <property type="evidence" value="ECO:0007669"/>
    <property type="project" value="InterPro"/>
</dbReference>
<evidence type="ECO:0000256" key="4">
    <source>
        <dbReference type="ARBA" id="ARBA00022737"/>
    </source>
</evidence>
<name>A0A024UQU8_9STRA</name>
<dbReference type="Pfam" id="PF07569">
    <property type="entry name" value="Hira"/>
    <property type="match status" value="1"/>
</dbReference>
<proteinExistence type="inferred from homology"/>
<dbReference type="SUPFAM" id="SSF50969">
    <property type="entry name" value="YVTN repeat-like/Quinoprotein amine dehydrogenase"/>
    <property type="match status" value="1"/>
</dbReference>
<evidence type="ECO:0000259" key="12">
    <source>
        <dbReference type="Pfam" id="PF24105"/>
    </source>
</evidence>
<comment type="function">
    <text evidence="10">Required for replication-independent chromatin assembly and for the periodic repression of histone gene transcription during the cell cycle.</text>
</comment>
<feature type="repeat" description="WD" evidence="9">
    <location>
        <begin position="14"/>
        <end position="48"/>
    </location>
</feature>
<dbReference type="GO" id="GO:0006351">
    <property type="term" value="P:DNA-templated transcription"/>
    <property type="evidence" value="ECO:0007669"/>
    <property type="project" value="InterPro"/>
</dbReference>
<evidence type="ECO:0000256" key="9">
    <source>
        <dbReference type="PROSITE-ProRule" id="PRU00221"/>
    </source>
</evidence>
<feature type="domain" description="CAF1B/HIR1 beta-propeller" evidence="12">
    <location>
        <begin position="29"/>
        <end position="355"/>
    </location>
</feature>
<evidence type="ECO:0000256" key="8">
    <source>
        <dbReference type="ARBA" id="ARBA00023242"/>
    </source>
</evidence>
<dbReference type="InterPro" id="IPR031120">
    <property type="entry name" value="HIR1-like"/>
</dbReference>
<protein>
    <recommendedName>
        <fullName evidence="10">Protein HIRA</fullName>
    </recommendedName>
</protein>
<evidence type="ECO:0000256" key="2">
    <source>
        <dbReference type="ARBA" id="ARBA00007306"/>
    </source>
</evidence>
<evidence type="ECO:0000256" key="6">
    <source>
        <dbReference type="ARBA" id="ARBA00023015"/>
    </source>
</evidence>
<evidence type="ECO:0000313" key="13">
    <source>
        <dbReference type="EMBL" id="ETW08826.1"/>
    </source>
</evidence>
<dbReference type="GO" id="GO:0031491">
    <property type="term" value="F:nucleosome binding"/>
    <property type="evidence" value="ECO:0007669"/>
    <property type="project" value="TreeGrafter"/>
</dbReference>
<dbReference type="PANTHER" id="PTHR13831">
    <property type="entry name" value="MEMBER OF THE HIR1 FAMILY OF WD-REPEAT PROTEINS"/>
    <property type="match status" value="1"/>
</dbReference>
<dbReference type="PROSITE" id="PS50082">
    <property type="entry name" value="WD_REPEATS_2"/>
    <property type="match status" value="4"/>
</dbReference>
<dbReference type="RefSeq" id="XP_008862631.1">
    <property type="nucleotide sequence ID" value="XM_008864409.1"/>
</dbReference>
<comment type="subcellular location">
    <subcellularLocation>
        <location evidence="1 10">Nucleus</location>
    </subcellularLocation>
</comment>